<sequence>MRAVPHFSATYAEARDKFLAAARAHGAVAAAHVNPTLGPDGGELATDTALIGRPDAPHLLIAMSATHGVEGFCGSAIQTAWLAERRFADLPADTAVLLIHAINPHGFAWVRRVNEDNIDLNRNFIDHTKPYPENPGYRELRDYICPPAWDDATLAVAEAKLADYAARHSAIDLQAAIMNGQYWDKEGVFYGGNAPNWSHRTLLTILAPFADSARYAAFIDLHTGLGPSGYGEIISNHFGNLPGAGRVRDWFGSEATMIDDGSSTSTAVTGDTQLGVNAALPRTAITGITLEYGTVSVPEMTQAVRADNWLHIHGDLESELGRRIKRQIRDAFYTDTAAWKEAVIARAMDVLDRTRRGLAGAAREAA</sequence>
<keyword evidence="2" id="KW-1185">Reference proteome</keyword>
<proteinExistence type="predicted"/>
<name>A0A4R6WSH2_9PROT</name>
<protein>
    <submittedName>
        <fullName evidence="1">Uncharacterized protein DUF2817</fullName>
    </submittedName>
</protein>
<evidence type="ECO:0000313" key="2">
    <source>
        <dbReference type="Proteomes" id="UP000295783"/>
    </source>
</evidence>
<dbReference type="AlphaFoldDB" id="A0A4R6WSH2"/>
<reference evidence="1 2" key="1">
    <citation type="submission" date="2019-03" db="EMBL/GenBank/DDBJ databases">
        <title>Genomic Encyclopedia of Type Strains, Phase III (KMG-III): the genomes of soil and plant-associated and newly described type strains.</title>
        <authorList>
            <person name="Whitman W."/>
        </authorList>
    </citation>
    <scope>NUCLEOTIDE SEQUENCE [LARGE SCALE GENOMIC DNA]</scope>
    <source>
        <strain evidence="1 2">CGMCC 1.7660</strain>
    </source>
</reference>
<gene>
    <name evidence="1" type="ORF">A8950_1161</name>
</gene>
<dbReference type="Gene3D" id="3.40.630.10">
    <property type="entry name" value="Zn peptidases"/>
    <property type="match status" value="1"/>
</dbReference>
<dbReference type="EMBL" id="SNYW01000006">
    <property type="protein sequence ID" value="TDQ84602.1"/>
    <property type="molecule type" value="Genomic_DNA"/>
</dbReference>
<dbReference type="CDD" id="cd06233">
    <property type="entry name" value="M14-like"/>
    <property type="match status" value="1"/>
</dbReference>
<comment type="caution">
    <text evidence="1">The sequence shown here is derived from an EMBL/GenBank/DDBJ whole genome shotgun (WGS) entry which is preliminary data.</text>
</comment>
<organism evidence="1 2">
    <name type="scientific">Dongia mobilis</name>
    <dbReference type="NCBI Taxonomy" id="578943"/>
    <lineage>
        <taxon>Bacteria</taxon>
        <taxon>Pseudomonadati</taxon>
        <taxon>Pseudomonadota</taxon>
        <taxon>Alphaproteobacteria</taxon>
        <taxon>Rhodospirillales</taxon>
        <taxon>Dongiaceae</taxon>
        <taxon>Dongia</taxon>
    </lineage>
</organism>
<dbReference type="OrthoDB" id="4014363at2"/>
<accession>A0A4R6WSH2</accession>
<dbReference type="SUPFAM" id="SSF53187">
    <property type="entry name" value="Zn-dependent exopeptidases"/>
    <property type="match status" value="1"/>
</dbReference>
<dbReference type="Proteomes" id="UP000295783">
    <property type="component" value="Unassembled WGS sequence"/>
</dbReference>
<dbReference type="RefSeq" id="WP_133612616.1">
    <property type="nucleotide sequence ID" value="NZ_SNYW01000006.1"/>
</dbReference>
<dbReference type="InterPro" id="IPR021259">
    <property type="entry name" value="DUF2817"/>
</dbReference>
<evidence type="ECO:0000313" key="1">
    <source>
        <dbReference type="EMBL" id="TDQ84602.1"/>
    </source>
</evidence>
<dbReference type="Pfam" id="PF10994">
    <property type="entry name" value="DUF2817"/>
    <property type="match status" value="1"/>
</dbReference>